<dbReference type="AlphaFoldDB" id="A0A0A8ZEJ2"/>
<proteinExistence type="predicted"/>
<protein>
    <submittedName>
        <fullName evidence="1">Uncharacterized protein</fullName>
    </submittedName>
</protein>
<sequence>MQCERVILVVRKAFQKE</sequence>
<accession>A0A0A8ZEJ2</accession>
<reference evidence="1" key="2">
    <citation type="journal article" date="2015" name="Data Brief">
        <title>Shoot transcriptome of the giant reed, Arundo donax.</title>
        <authorList>
            <person name="Barrero R.A."/>
            <person name="Guerrero F.D."/>
            <person name="Moolhuijzen P."/>
            <person name="Goolsby J.A."/>
            <person name="Tidwell J."/>
            <person name="Bellgard S.E."/>
            <person name="Bellgard M.I."/>
        </authorList>
    </citation>
    <scope>NUCLEOTIDE SEQUENCE</scope>
    <source>
        <tissue evidence="1">Shoot tissue taken approximately 20 cm above the soil surface</tissue>
    </source>
</reference>
<organism evidence="1">
    <name type="scientific">Arundo donax</name>
    <name type="common">Giant reed</name>
    <name type="synonym">Donax arundinaceus</name>
    <dbReference type="NCBI Taxonomy" id="35708"/>
    <lineage>
        <taxon>Eukaryota</taxon>
        <taxon>Viridiplantae</taxon>
        <taxon>Streptophyta</taxon>
        <taxon>Embryophyta</taxon>
        <taxon>Tracheophyta</taxon>
        <taxon>Spermatophyta</taxon>
        <taxon>Magnoliopsida</taxon>
        <taxon>Liliopsida</taxon>
        <taxon>Poales</taxon>
        <taxon>Poaceae</taxon>
        <taxon>PACMAD clade</taxon>
        <taxon>Arundinoideae</taxon>
        <taxon>Arundineae</taxon>
        <taxon>Arundo</taxon>
    </lineage>
</organism>
<name>A0A0A8ZEJ2_ARUDO</name>
<dbReference type="EMBL" id="GBRH01264593">
    <property type="protein sequence ID" value="JAD33302.1"/>
    <property type="molecule type" value="Transcribed_RNA"/>
</dbReference>
<reference evidence="1" key="1">
    <citation type="submission" date="2014-09" db="EMBL/GenBank/DDBJ databases">
        <authorList>
            <person name="Magalhaes I.L.F."/>
            <person name="Oliveira U."/>
            <person name="Santos F.R."/>
            <person name="Vidigal T.H.D.A."/>
            <person name="Brescovit A.D."/>
            <person name="Santos A.J."/>
        </authorList>
    </citation>
    <scope>NUCLEOTIDE SEQUENCE</scope>
    <source>
        <tissue evidence="1">Shoot tissue taken approximately 20 cm above the soil surface</tissue>
    </source>
</reference>
<evidence type="ECO:0000313" key="1">
    <source>
        <dbReference type="EMBL" id="JAD33302.1"/>
    </source>
</evidence>